<accession>A0ABQ5S797</accession>
<keyword evidence="2" id="KW-1185">Reference proteome</keyword>
<gene>
    <name evidence="1" type="ORF">VaNZ11_009406</name>
</gene>
<proteinExistence type="predicted"/>
<dbReference type="Proteomes" id="UP001165090">
    <property type="component" value="Unassembled WGS sequence"/>
</dbReference>
<name>A0ABQ5S797_9CHLO</name>
<comment type="caution">
    <text evidence="1">The sequence shown here is derived from an EMBL/GenBank/DDBJ whole genome shotgun (WGS) entry which is preliminary data.</text>
</comment>
<organism evidence="1 2">
    <name type="scientific">Volvox africanus</name>
    <dbReference type="NCBI Taxonomy" id="51714"/>
    <lineage>
        <taxon>Eukaryota</taxon>
        <taxon>Viridiplantae</taxon>
        <taxon>Chlorophyta</taxon>
        <taxon>core chlorophytes</taxon>
        <taxon>Chlorophyceae</taxon>
        <taxon>CS clade</taxon>
        <taxon>Chlamydomonadales</taxon>
        <taxon>Volvocaceae</taxon>
        <taxon>Volvox</taxon>
    </lineage>
</organism>
<evidence type="ECO:0000313" key="2">
    <source>
        <dbReference type="Proteomes" id="UP001165090"/>
    </source>
</evidence>
<dbReference type="EMBL" id="BSDZ01000025">
    <property type="protein sequence ID" value="GLI65790.1"/>
    <property type="molecule type" value="Genomic_DNA"/>
</dbReference>
<protein>
    <submittedName>
        <fullName evidence="1">Uncharacterized protein</fullName>
    </submittedName>
</protein>
<sequence>MRTSTLRLSAAAARSPHVAVSVSDWTGNSVTAAMLANAASASPPGSWSTKPTTTQTQTAATSFISPLSSPTSPPLTSTRPSSVAFFGSAAFGIPNLAARAATADTAAMPRVSVATQLRLHYGSWHWRVFSSTGAGSGDAALRGIQEAVARVIQPSPSSPLTSSRTAPAGGRPRAIWVAAHDLPGILICP</sequence>
<reference evidence="1 2" key="1">
    <citation type="journal article" date="2023" name="IScience">
        <title>Expanded male sex-determining region conserved during the evolution of homothallism in the green alga Volvox.</title>
        <authorList>
            <person name="Yamamoto K."/>
            <person name="Matsuzaki R."/>
            <person name="Mahakham W."/>
            <person name="Heman W."/>
            <person name="Sekimoto H."/>
            <person name="Kawachi M."/>
            <person name="Minakuchi Y."/>
            <person name="Toyoda A."/>
            <person name="Nozaki H."/>
        </authorList>
    </citation>
    <scope>NUCLEOTIDE SEQUENCE [LARGE SCALE GENOMIC DNA]</scope>
    <source>
        <strain evidence="1 2">NIES-4468</strain>
    </source>
</reference>
<evidence type="ECO:0000313" key="1">
    <source>
        <dbReference type="EMBL" id="GLI65790.1"/>
    </source>
</evidence>